<keyword evidence="2" id="KW-0378">Hydrolase</keyword>
<dbReference type="PANTHER" id="PTHR10127">
    <property type="entry name" value="DISCOIDIN, CUB, EGF, LAMININ , AND ZINC METALLOPROTEASE DOMAIN CONTAINING"/>
    <property type="match status" value="1"/>
</dbReference>
<dbReference type="SMART" id="SM00235">
    <property type="entry name" value="ZnMc"/>
    <property type="match status" value="1"/>
</dbReference>
<dbReference type="GO" id="GO:0006508">
    <property type="term" value="P:proteolysis"/>
    <property type="evidence" value="ECO:0007669"/>
    <property type="project" value="UniProtKB-KW"/>
</dbReference>
<keyword evidence="2" id="KW-0479">Metal-binding</keyword>
<dbReference type="GO" id="GO:0008270">
    <property type="term" value="F:zinc ion binding"/>
    <property type="evidence" value="ECO:0007669"/>
    <property type="project" value="InterPro"/>
</dbReference>
<accession>A0A8R2LUD3</accession>
<keyword evidence="2" id="KW-0862">Zinc</keyword>
<reference evidence="5" key="2">
    <citation type="submission" date="2022-06" db="UniProtKB">
        <authorList>
            <consortium name="EnsemblMetazoa"/>
        </authorList>
    </citation>
    <scope>IDENTIFICATION</scope>
    <source>
        <strain evidence="5">p50T (Dazao)</strain>
    </source>
</reference>
<feature type="domain" description="Peptidase M12A" evidence="4">
    <location>
        <begin position="61"/>
        <end position="270"/>
    </location>
</feature>
<feature type="disulfide bond" evidence="1">
    <location>
        <begin position="133"/>
        <end position="155"/>
    </location>
</feature>
<evidence type="ECO:0000313" key="6">
    <source>
        <dbReference type="Proteomes" id="UP000005204"/>
    </source>
</evidence>
<feature type="region of interest" description="Disordered" evidence="3">
    <location>
        <begin position="340"/>
        <end position="360"/>
    </location>
</feature>
<dbReference type="PRINTS" id="PR00480">
    <property type="entry name" value="ASTACIN"/>
</dbReference>
<dbReference type="PROSITE" id="PS51864">
    <property type="entry name" value="ASTACIN"/>
    <property type="match status" value="1"/>
</dbReference>
<keyword evidence="2" id="KW-0645">Protease</keyword>
<reference evidence="6" key="1">
    <citation type="journal article" date="2008" name="Insect Biochem. Mol. Biol.">
        <title>The genome of a lepidopteran model insect, the silkworm Bombyx mori.</title>
        <authorList>
            <consortium name="International Silkworm Genome Consortium"/>
        </authorList>
    </citation>
    <scope>NUCLEOTIDE SEQUENCE [LARGE SCALE GENOMIC DNA]</scope>
    <source>
        <strain evidence="6">p50T</strain>
    </source>
</reference>
<dbReference type="Pfam" id="PF01400">
    <property type="entry name" value="Astacin"/>
    <property type="match status" value="1"/>
</dbReference>
<keyword evidence="2" id="KW-0482">Metalloprotease</keyword>
<organism evidence="5 6">
    <name type="scientific">Bombyx mori</name>
    <name type="common">Silk moth</name>
    <dbReference type="NCBI Taxonomy" id="7091"/>
    <lineage>
        <taxon>Eukaryota</taxon>
        <taxon>Metazoa</taxon>
        <taxon>Ecdysozoa</taxon>
        <taxon>Arthropoda</taxon>
        <taxon>Hexapoda</taxon>
        <taxon>Insecta</taxon>
        <taxon>Pterygota</taxon>
        <taxon>Neoptera</taxon>
        <taxon>Endopterygota</taxon>
        <taxon>Lepidoptera</taxon>
        <taxon>Glossata</taxon>
        <taxon>Ditrysia</taxon>
        <taxon>Bombycoidea</taxon>
        <taxon>Bombycidae</taxon>
        <taxon>Bombycinae</taxon>
        <taxon>Bombyx</taxon>
    </lineage>
</organism>
<sequence>MFCDSTPASKDKKFGNIELIKPLHLPATNQLVVISQEQPDNQPDSDEEIGSKELGLNLTDAEMKQFKIWPQGVIPYLIDVDSYKDKVLRDRIRNFLNDVNSLTQINFIELPSPPSDNDTRWVFFVNRQGLLGCGDHSVSNFTTKGVQHVTLGYDCLSTKNDLAEAVLSILGVPAQHNAPDRDKYIEVVTDNINPDKRYLFNKVNDKDWLFHKADYDFESASHFDTHKHSANGKATIRIKDKNLKSQSTENNGLSSGDVLKLKMLYNSIISKKTPSLDECRKLFFHGTTLNKQEKPLNDITSVNKTVKVYKQLKPIIKKVNSNKKGKKKELYINFSDETHTPVSEDSDYQSHSNDDDINHY</sequence>
<dbReference type="InterPro" id="IPR001506">
    <property type="entry name" value="Peptidase_M12A"/>
</dbReference>
<evidence type="ECO:0000256" key="3">
    <source>
        <dbReference type="SAM" id="MobiDB-lite"/>
    </source>
</evidence>
<dbReference type="Gene3D" id="3.40.390.10">
    <property type="entry name" value="Collagenase (Catalytic Domain)"/>
    <property type="match status" value="1"/>
</dbReference>
<evidence type="ECO:0000256" key="1">
    <source>
        <dbReference type="PROSITE-ProRule" id="PRU01211"/>
    </source>
</evidence>
<dbReference type="Proteomes" id="UP000005204">
    <property type="component" value="Unassembled WGS sequence"/>
</dbReference>
<evidence type="ECO:0000313" key="5">
    <source>
        <dbReference type="EnsemblMetazoa" id="XP_037866482.1"/>
    </source>
</evidence>
<dbReference type="InterPro" id="IPR006026">
    <property type="entry name" value="Peptidase_Metallo"/>
</dbReference>
<dbReference type="EC" id="3.4.24.-" evidence="2"/>
<proteinExistence type="predicted"/>
<name>A0A8R2LUD3_BOMMO</name>
<evidence type="ECO:0000259" key="4">
    <source>
        <dbReference type="PROSITE" id="PS51864"/>
    </source>
</evidence>
<dbReference type="SUPFAM" id="SSF55486">
    <property type="entry name" value="Metalloproteases ('zincins'), catalytic domain"/>
    <property type="match status" value="1"/>
</dbReference>
<keyword evidence="1" id="KW-1015">Disulfide bond</keyword>
<dbReference type="PANTHER" id="PTHR10127:SF850">
    <property type="entry name" value="METALLOENDOPEPTIDASE"/>
    <property type="match status" value="1"/>
</dbReference>
<comment type="caution">
    <text evidence="1">Lacks conserved residue(s) required for the propagation of feature annotation.</text>
</comment>
<dbReference type="InterPro" id="IPR024079">
    <property type="entry name" value="MetalloPept_cat_dom_sf"/>
</dbReference>
<dbReference type="EnsemblMetazoa" id="XM_038010554.1">
    <property type="protein sequence ID" value="XP_037866482.1"/>
    <property type="gene ID" value="LOC119628432"/>
</dbReference>
<keyword evidence="6" id="KW-1185">Reference proteome</keyword>
<comment type="cofactor">
    <cofactor evidence="2">
        <name>Zn(2+)</name>
        <dbReference type="ChEBI" id="CHEBI:29105"/>
    </cofactor>
    <text evidence="2">Binds 1 zinc ion per subunit.</text>
</comment>
<dbReference type="AlphaFoldDB" id="A0A8R2LUD3"/>
<dbReference type="GO" id="GO:0004222">
    <property type="term" value="F:metalloendopeptidase activity"/>
    <property type="evidence" value="ECO:0007669"/>
    <property type="project" value="UniProtKB-UniRule"/>
</dbReference>
<evidence type="ECO:0000256" key="2">
    <source>
        <dbReference type="RuleBase" id="RU361183"/>
    </source>
</evidence>
<protein>
    <recommendedName>
        <fullName evidence="2">Metalloendopeptidase</fullName>
        <ecNumber evidence="2">3.4.24.-</ecNumber>
    </recommendedName>
</protein>